<evidence type="ECO:0000313" key="2">
    <source>
        <dbReference type="EMBL" id="RMT78113.1"/>
    </source>
</evidence>
<comment type="caution">
    <text evidence="2">The sequence shown here is derived from an EMBL/GenBank/DDBJ whole genome shotgun (WGS) entry which is preliminary data.</text>
</comment>
<proteinExistence type="predicted"/>
<dbReference type="Proteomes" id="UP000273854">
    <property type="component" value="Unassembled WGS sequence"/>
</dbReference>
<dbReference type="InterPro" id="IPR027417">
    <property type="entry name" value="P-loop_NTPase"/>
</dbReference>
<sequence>MRCEEGAFSAQHCGRSTFTLRWRGTLAECAHEAIVGEQHLSNRKEAHMKIASVHVVNFRSIEEATLEFTDFNILIGQNNTGKTNFFEALDWFYTGSGLSQDMRFQRDPNREIIVSVEFYGAQHGAENMINEGNRTKIQNVLKGSDVIKVTRRSSDPKKRVVSIGGEAIKNPTGFDTALNDFLPKFEYIHTRQYFEDFTKYNQKSAVGIMLSSVIEEILNDDPKYRAFRNTFEDLFNSEDSAVSGHFRALGESVKIHLEKQFSECSKVYFEVLSPEFNDLLKKFETVVDDGIETYASEKGDGMQRALMLAIIQAYAEYRKAREDAGKSFLFFIDEAELHLHPTAQRKLKDVLLELSTQLDQVFISTHSSVFVADTSEGESVFKTEKNDCRTEIFRTDEADKPYIIYELLGGSPADLLLPRNFLIVEGPSEFELLTRVIKRHYRDKPPIQIISAEGDTHQAKRSINAISKAYSPMGTSIYGNKVIILCDRPTAKAQAGFDQFIAANADLTERNQIIVLPHGSLEECYPSPWKKTEAETKDLSGYQKKQMSKLVGDEISRESFEGEMNVLYEALTLVWQNSF</sequence>
<name>A0A3M5P257_PSEVI</name>
<dbReference type="InterPro" id="IPR051396">
    <property type="entry name" value="Bact_Antivir_Def_Nuclease"/>
</dbReference>
<dbReference type="AlphaFoldDB" id="A0A3M5P257"/>
<dbReference type="SUPFAM" id="SSF52540">
    <property type="entry name" value="P-loop containing nucleoside triphosphate hydrolases"/>
    <property type="match status" value="1"/>
</dbReference>
<evidence type="ECO:0000313" key="3">
    <source>
        <dbReference type="Proteomes" id="UP000273854"/>
    </source>
</evidence>
<reference evidence="2 3" key="1">
    <citation type="submission" date="2018-08" db="EMBL/GenBank/DDBJ databases">
        <title>Recombination of ecologically and evolutionarily significant loci maintains genetic cohesion in the Pseudomonas syringae species complex.</title>
        <authorList>
            <person name="Dillon M."/>
            <person name="Thakur S."/>
            <person name="Almeida R.N.D."/>
            <person name="Weir B.S."/>
            <person name="Guttman D.S."/>
        </authorList>
    </citation>
    <scope>NUCLEOTIDE SEQUENCE [LARGE SCALE GENOMIC DNA]</scope>
    <source>
        <strain evidence="2 3">ICMP 19473</strain>
    </source>
</reference>
<feature type="domain" description="Endonuclease GajA/Old nuclease/RecF-like AAA" evidence="1">
    <location>
        <begin position="48"/>
        <end position="118"/>
    </location>
</feature>
<dbReference type="PANTHER" id="PTHR43581:SF4">
    <property type="entry name" value="ATP_GTP PHOSPHATASE"/>
    <property type="match status" value="1"/>
</dbReference>
<dbReference type="InterPro" id="IPR041685">
    <property type="entry name" value="AAA_GajA/Old/RecF-like"/>
</dbReference>
<dbReference type="Gene3D" id="3.40.50.300">
    <property type="entry name" value="P-loop containing nucleotide triphosphate hydrolases"/>
    <property type="match status" value="1"/>
</dbReference>
<dbReference type="Pfam" id="PF13175">
    <property type="entry name" value="AAA_15"/>
    <property type="match status" value="2"/>
</dbReference>
<dbReference type="EMBL" id="RBTP01000066">
    <property type="protein sequence ID" value="RMT78113.1"/>
    <property type="molecule type" value="Genomic_DNA"/>
</dbReference>
<protein>
    <recommendedName>
        <fullName evidence="1">Endonuclease GajA/Old nuclease/RecF-like AAA domain-containing protein</fullName>
    </recommendedName>
</protein>
<evidence type="ECO:0000259" key="1">
    <source>
        <dbReference type="Pfam" id="PF13175"/>
    </source>
</evidence>
<feature type="domain" description="Endonuclease GajA/Old nuclease/RecF-like AAA" evidence="1">
    <location>
        <begin position="176"/>
        <end position="371"/>
    </location>
</feature>
<accession>A0A3M5P257</accession>
<gene>
    <name evidence="2" type="ORF">ALP40_03630</name>
</gene>
<organism evidence="2 3">
    <name type="scientific">Pseudomonas viridiflava</name>
    <name type="common">Phytomonas viridiflava</name>
    <dbReference type="NCBI Taxonomy" id="33069"/>
    <lineage>
        <taxon>Bacteria</taxon>
        <taxon>Pseudomonadati</taxon>
        <taxon>Pseudomonadota</taxon>
        <taxon>Gammaproteobacteria</taxon>
        <taxon>Pseudomonadales</taxon>
        <taxon>Pseudomonadaceae</taxon>
        <taxon>Pseudomonas</taxon>
    </lineage>
</organism>
<dbReference type="PANTHER" id="PTHR43581">
    <property type="entry name" value="ATP/GTP PHOSPHATASE"/>
    <property type="match status" value="1"/>
</dbReference>